<name>W4JTF5_HETIT</name>
<sequence length="74" mass="8353">MFQFERTIVLQTAVTRAPHKLLLPQRSSTLSCPGHQFPQGAPCKGLYFSVQCLFASPLIVEEELHPVPLLHRIQ</sequence>
<evidence type="ECO:0000313" key="1">
    <source>
        <dbReference type="EMBL" id="ETW76385.1"/>
    </source>
</evidence>
<dbReference type="KEGG" id="hir:HETIRDRAFT_421860"/>
<reference evidence="1 2" key="1">
    <citation type="journal article" date="2012" name="New Phytol.">
        <title>Insight into trade-off between wood decay and parasitism from the genome of a fungal forest pathogen.</title>
        <authorList>
            <person name="Olson A."/>
            <person name="Aerts A."/>
            <person name="Asiegbu F."/>
            <person name="Belbahri L."/>
            <person name="Bouzid O."/>
            <person name="Broberg A."/>
            <person name="Canback B."/>
            <person name="Coutinho P.M."/>
            <person name="Cullen D."/>
            <person name="Dalman K."/>
            <person name="Deflorio G."/>
            <person name="van Diepen L.T."/>
            <person name="Dunand C."/>
            <person name="Duplessis S."/>
            <person name="Durling M."/>
            <person name="Gonthier P."/>
            <person name="Grimwood J."/>
            <person name="Fossdal C.G."/>
            <person name="Hansson D."/>
            <person name="Henrissat B."/>
            <person name="Hietala A."/>
            <person name="Himmelstrand K."/>
            <person name="Hoffmeister D."/>
            <person name="Hogberg N."/>
            <person name="James T.Y."/>
            <person name="Karlsson M."/>
            <person name="Kohler A."/>
            <person name="Kues U."/>
            <person name="Lee Y.H."/>
            <person name="Lin Y.C."/>
            <person name="Lind M."/>
            <person name="Lindquist E."/>
            <person name="Lombard V."/>
            <person name="Lucas S."/>
            <person name="Lunden K."/>
            <person name="Morin E."/>
            <person name="Murat C."/>
            <person name="Park J."/>
            <person name="Raffaello T."/>
            <person name="Rouze P."/>
            <person name="Salamov A."/>
            <person name="Schmutz J."/>
            <person name="Solheim H."/>
            <person name="Stahlberg J."/>
            <person name="Velez H."/>
            <person name="de Vries R.P."/>
            <person name="Wiebenga A."/>
            <person name="Woodward S."/>
            <person name="Yakovlev I."/>
            <person name="Garbelotto M."/>
            <person name="Martin F."/>
            <person name="Grigoriev I.V."/>
            <person name="Stenlid J."/>
        </authorList>
    </citation>
    <scope>NUCLEOTIDE SEQUENCE [LARGE SCALE GENOMIC DNA]</scope>
    <source>
        <strain evidence="1 2">TC 32-1</strain>
    </source>
</reference>
<dbReference type="RefSeq" id="XP_009551302.1">
    <property type="nucleotide sequence ID" value="XM_009553007.1"/>
</dbReference>
<dbReference type="InParanoid" id="W4JTF5"/>
<dbReference type="GeneID" id="20673756"/>
<dbReference type="HOGENOM" id="CLU_2688125_0_0_1"/>
<dbReference type="EMBL" id="KI925464">
    <property type="protein sequence ID" value="ETW76385.1"/>
    <property type="molecule type" value="Genomic_DNA"/>
</dbReference>
<protein>
    <submittedName>
        <fullName evidence="1">Uncharacterized protein</fullName>
    </submittedName>
</protein>
<gene>
    <name evidence="1" type="ORF">HETIRDRAFT_421860</name>
</gene>
<keyword evidence="2" id="KW-1185">Reference proteome</keyword>
<dbReference type="Proteomes" id="UP000030671">
    <property type="component" value="Unassembled WGS sequence"/>
</dbReference>
<evidence type="ECO:0000313" key="2">
    <source>
        <dbReference type="Proteomes" id="UP000030671"/>
    </source>
</evidence>
<proteinExistence type="predicted"/>
<organism evidence="1 2">
    <name type="scientific">Heterobasidion irregulare (strain TC 32-1)</name>
    <dbReference type="NCBI Taxonomy" id="747525"/>
    <lineage>
        <taxon>Eukaryota</taxon>
        <taxon>Fungi</taxon>
        <taxon>Dikarya</taxon>
        <taxon>Basidiomycota</taxon>
        <taxon>Agaricomycotina</taxon>
        <taxon>Agaricomycetes</taxon>
        <taxon>Russulales</taxon>
        <taxon>Bondarzewiaceae</taxon>
        <taxon>Heterobasidion</taxon>
        <taxon>Heterobasidion annosum species complex</taxon>
    </lineage>
</organism>
<accession>W4JTF5</accession>
<dbReference type="AlphaFoldDB" id="W4JTF5"/>